<sequence>MAMGSALPDIGKLMASGAFSAHPRPQSGIVPANFGMGATPLHGTSNLALSSGIRPLILTPVQLQGSGAMTAPIFQISPSIPAAPAPSVVPGVSAPPMPVKKPKVPNAAQQQAYEAYIEWRKANQPGYAEECKVRQARRVMRAVERENNGLENHKPPGGPDGTDNEVEEVSQ</sequence>
<feature type="compositionally biased region" description="Basic and acidic residues" evidence="1">
    <location>
        <begin position="142"/>
        <end position="154"/>
    </location>
</feature>
<gene>
    <name evidence="2" type="ORF">MKZ38_001512</name>
</gene>
<comment type="caution">
    <text evidence="2">The sequence shown here is derived from an EMBL/GenBank/DDBJ whole genome shotgun (WGS) entry which is preliminary data.</text>
</comment>
<proteinExistence type="predicted"/>
<evidence type="ECO:0000313" key="3">
    <source>
        <dbReference type="Proteomes" id="UP001201980"/>
    </source>
</evidence>
<feature type="region of interest" description="Disordered" evidence="1">
    <location>
        <begin position="142"/>
        <end position="171"/>
    </location>
</feature>
<dbReference type="AlphaFoldDB" id="A0AAD5RR36"/>
<name>A0AAD5RR36_9PEZI</name>
<evidence type="ECO:0000313" key="2">
    <source>
        <dbReference type="EMBL" id="KAJ2901702.1"/>
    </source>
</evidence>
<organism evidence="2 3">
    <name type="scientific">Zalerion maritima</name>
    <dbReference type="NCBI Taxonomy" id="339359"/>
    <lineage>
        <taxon>Eukaryota</taxon>
        <taxon>Fungi</taxon>
        <taxon>Dikarya</taxon>
        <taxon>Ascomycota</taxon>
        <taxon>Pezizomycotina</taxon>
        <taxon>Sordariomycetes</taxon>
        <taxon>Lulworthiomycetidae</taxon>
        <taxon>Lulworthiales</taxon>
        <taxon>Lulworthiaceae</taxon>
        <taxon>Zalerion</taxon>
    </lineage>
</organism>
<accession>A0AAD5RR36</accession>
<reference evidence="2" key="1">
    <citation type="submission" date="2022-07" db="EMBL/GenBank/DDBJ databases">
        <title>Draft genome sequence of Zalerion maritima ATCC 34329, a (micro)plastics degrading marine fungus.</title>
        <authorList>
            <person name="Paco A."/>
            <person name="Goncalves M.F.M."/>
            <person name="Rocha-Santos T.A.P."/>
            <person name="Alves A."/>
        </authorList>
    </citation>
    <scope>NUCLEOTIDE SEQUENCE</scope>
    <source>
        <strain evidence="2">ATCC 34329</strain>
    </source>
</reference>
<dbReference type="Proteomes" id="UP001201980">
    <property type="component" value="Unassembled WGS sequence"/>
</dbReference>
<feature type="compositionally biased region" description="Acidic residues" evidence="1">
    <location>
        <begin position="162"/>
        <end position="171"/>
    </location>
</feature>
<keyword evidence="3" id="KW-1185">Reference proteome</keyword>
<evidence type="ECO:0000256" key="1">
    <source>
        <dbReference type="SAM" id="MobiDB-lite"/>
    </source>
</evidence>
<protein>
    <submittedName>
        <fullName evidence="2">Uncharacterized protein</fullName>
    </submittedName>
</protein>
<dbReference type="EMBL" id="JAKWBI020000141">
    <property type="protein sequence ID" value="KAJ2901702.1"/>
    <property type="molecule type" value="Genomic_DNA"/>
</dbReference>